<dbReference type="Pfam" id="PF13632">
    <property type="entry name" value="Glyco_trans_2_3"/>
    <property type="match status" value="1"/>
</dbReference>
<gene>
    <name evidence="4" type="ORF">FPRO05_03291</name>
</gene>
<feature type="transmembrane region" description="Helical" evidence="1">
    <location>
        <begin position="1287"/>
        <end position="1312"/>
    </location>
</feature>
<evidence type="ECO:0000313" key="5">
    <source>
        <dbReference type="Proteomes" id="UP000251714"/>
    </source>
</evidence>
<dbReference type="InterPro" id="IPR022812">
    <property type="entry name" value="Dynamin"/>
</dbReference>
<dbReference type="Gene3D" id="3.90.550.10">
    <property type="entry name" value="Spore Coat Polysaccharide Biosynthesis Protein SpsA, Chain A"/>
    <property type="match status" value="1"/>
</dbReference>
<feature type="signal peptide" evidence="2">
    <location>
        <begin position="1"/>
        <end position="20"/>
    </location>
</feature>
<dbReference type="EMBL" id="PKMI01000028">
    <property type="protein sequence ID" value="RBA14499.1"/>
    <property type="molecule type" value="Genomic_DNA"/>
</dbReference>
<evidence type="ECO:0000256" key="2">
    <source>
        <dbReference type="SAM" id="SignalP"/>
    </source>
</evidence>
<sequence length="1398" mass="155411">MMLIQSSLVALALFTTSCLAISKNFYPSSKRGLIYIPNSDFPSDDKVWVQKHSDLTWYYNYKPYPSPVYENNTSFQFVPMLWGAPDGFDDTSFLENVTAQIIGGRNVTYVMGFNEPDNSMANGGSDMKPKDAAKYWIKQLEPLRKLGVSLGAPAVTGAPSGFTWLADFVEACKGNCTFDFVPIHWYGSFDGMASHIAGVLDVFPGKKIWVTEFALDFSSLAATQDYFQTSVKYLDGNKNVTHYSYFGSFRSFTSNVGYNVSMLNSNGQLTDIGSWYLGGDATGVVPGDNVVKPNVTASKPSTPTYVVPALVTEDSDSQALIIRPFKSYFGLLWPLFAFTVSADLPLALLHNKDWCTLLTPQGSSNKEMIDMMDSGTSRRSVSMSGAVSNGSIGHVTGLSLGTSTPVPVVAIIGDKGSGKTSLFEALSGLSLHGSRLSSTKFPIHACFRHSSRTGTTLRARIKPGKVDGQNKELSDHLESFEVNYEGDLAAVNLPQIVNQATNHMQIATAFSDEKEQEEQQVSDNVLVIEISGPDFFSMEIVDTPGLSSSPSVDDTQEVTRSLIINLIKQPNTIILSVVDATTDMSSQEGPRLARAADVTGNRIVAVVTKCDLVPTDERRFVLRAMRNKERHLGHPWFAMRSLSGAERDQDCTLETRNSIEESFFSEMEWAVLKRRRRVGAPALKDHLKTRVNVMLRGSIDLLTTILNTPSHSVAPTRAPSVTEKAQPTEVYATSQETVVADVDLEFASDAPRPTPLLNAFIVGLTVAICLCLIALGCSTMALEIASEGHWYRLFLLVTAPPQIILSLFFCQAIVVTIFQMIGPVTQLKVNSKFYSAKRTRRLDGTKVILPHVTIQCPVYKEGLEGVIRPTVQSLSAAIRNYESFGGTASIFINDDGMQLVSPEEAEERRVFYKENNIGWVARPGHNPNGEGIKRFIRRGKFKKASNMNYALGISLKVEDKLVQIDRNEKWTQVEENAAYQKCLDEVLSEELGRAWVGGDIRVGDYLLLVDSDTRVPTDCLIDAVSELEASPQVAILQFTSGVMNVTTSYFESGITFFTNLIYTAITYAVANGDVSPFVGHNAFIRWSALQEVGSEDGGIINNEKDPNATTPYEKFWSESHVSEDFDISLRLQTLGYHIRLGAYCGDGFKEGVSLTVYDELARWEKYAYGCSELLFWPIKDWWRHGIFTPLFKRFIMSNMPLGSKITIMSYIGTYYAIGYSWIGSLLNYFLIGWLNGELDHYYMSSWRVWVALVVVFSIAGNITLALIRYRSQQVSLLKELWTCFKWVALMFIFLGGISMHVCKAILCHMLSIDISWGATSKEVEDTNFFQEISIIIAGFKYVFIFCLAVTALMICGVYAFPYLWRIDELVAIFPLATVIFCHFFLPIALNPNLMKFTW</sequence>
<proteinExistence type="predicted"/>
<dbReference type="InterPro" id="IPR045063">
    <property type="entry name" value="Dynamin_N"/>
</dbReference>
<evidence type="ECO:0000259" key="3">
    <source>
        <dbReference type="SMART" id="SM00053"/>
    </source>
</evidence>
<comment type="caution">
    <text evidence="4">The sequence shown here is derived from an EMBL/GenBank/DDBJ whole genome shotgun (WGS) entry which is preliminary data.</text>
</comment>
<feature type="transmembrane region" description="Helical" evidence="1">
    <location>
        <begin position="756"/>
        <end position="782"/>
    </location>
</feature>
<dbReference type="InterPro" id="IPR017853">
    <property type="entry name" value="GH"/>
</dbReference>
<reference evidence="4 5" key="1">
    <citation type="submission" date="2017-12" db="EMBL/GenBank/DDBJ databases">
        <title>Genome sequence of the mycotoxigenic crop pathogen Fusarium proliferatum, strain ITEM 2341 from Date Palm.</title>
        <authorList>
            <person name="Almiman B.F."/>
            <person name="Shittu T.A."/>
            <person name="Muthumeenakshi S."/>
            <person name="Baroncelli R."/>
            <person name="Sreenivasaprasada S."/>
        </authorList>
    </citation>
    <scope>NUCLEOTIDE SEQUENCE [LARGE SCALE GENOMIC DNA]</scope>
    <source>
        <strain evidence="4 5">ITEM 2341</strain>
    </source>
</reference>
<dbReference type="GO" id="GO:0005525">
    <property type="term" value="F:GTP binding"/>
    <property type="evidence" value="ECO:0007669"/>
    <property type="project" value="InterPro"/>
</dbReference>
<dbReference type="SUPFAM" id="SSF51445">
    <property type="entry name" value="(Trans)glycosidases"/>
    <property type="match status" value="1"/>
</dbReference>
<evidence type="ECO:0000256" key="1">
    <source>
        <dbReference type="SAM" id="Phobius"/>
    </source>
</evidence>
<dbReference type="FunFam" id="3.20.20.80:FF:000207">
    <property type="entry name" value="Glycoside hydrolase family 128 protein"/>
    <property type="match status" value="1"/>
</dbReference>
<dbReference type="PANTHER" id="PTHR35408">
    <property type="entry name" value="CHROMOSOME 15, WHOLE GENOME SHOTGUN SEQUENCE"/>
    <property type="match status" value="1"/>
</dbReference>
<feature type="transmembrane region" description="Helical" evidence="1">
    <location>
        <begin position="1369"/>
        <end position="1389"/>
    </location>
</feature>
<dbReference type="Gene3D" id="3.40.50.300">
    <property type="entry name" value="P-loop containing nucleotide triphosphate hydrolases"/>
    <property type="match status" value="1"/>
</dbReference>
<keyword evidence="1" id="KW-0812">Transmembrane</keyword>
<dbReference type="InterPro" id="IPR001401">
    <property type="entry name" value="Dynamin_GTPase"/>
</dbReference>
<feature type="transmembrane region" description="Helical" evidence="1">
    <location>
        <begin position="802"/>
        <end position="822"/>
    </location>
</feature>
<evidence type="ECO:0000313" key="4">
    <source>
        <dbReference type="EMBL" id="RBA14499.1"/>
    </source>
</evidence>
<dbReference type="GO" id="GO:0003924">
    <property type="term" value="F:GTPase activity"/>
    <property type="evidence" value="ECO:0007669"/>
    <property type="project" value="InterPro"/>
</dbReference>
<dbReference type="PANTHER" id="PTHR35408:SF3">
    <property type="entry name" value="GLYCOSYLTRANSFERASE 2-LIKE DOMAIN-CONTAINING PROTEIN"/>
    <property type="match status" value="1"/>
</dbReference>
<keyword evidence="1" id="KW-0472">Membrane</keyword>
<feature type="transmembrane region" description="Helical" evidence="1">
    <location>
        <begin position="1214"/>
        <end position="1234"/>
    </location>
</feature>
<feature type="transmembrane region" description="Helical" evidence="1">
    <location>
        <begin position="1332"/>
        <end position="1360"/>
    </location>
</feature>
<dbReference type="Proteomes" id="UP000251714">
    <property type="component" value="Unassembled WGS sequence"/>
</dbReference>
<organism evidence="4 5">
    <name type="scientific">Gibberella intermedia</name>
    <name type="common">Bulb rot disease fungus</name>
    <name type="synonym">Fusarium proliferatum</name>
    <dbReference type="NCBI Taxonomy" id="948311"/>
    <lineage>
        <taxon>Eukaryota</taxon>
        <taxon>Fungi</taxon>
        <taxon>Dikarya</taxon>
        <taxon>Ascomycota</taxon>
        <taxon>Pezizomycotina</taxon>
        <taxon>Sordariomycetes</taxon>
        <taxon>Hypocreomycetidae</taxon>
        <taxon>Hypocreales</taxon>
        <taxon>Nectriaceae</taxon>
        <taxon>Fusarium</taxon>
        <taxon>Fusarium fujikuroi species complex</taxon>
    </lineage>
</organism>
<dbReference type="PRINTS" id="PR00195">
    <property type="entry name" value="DYNAMIN"/>
</dbReference>
<dbReference type="InterPro" id="IPR024655">
    <property type="entry name" value="Asl1_glyco_hydro_catalytic"/>
</dbReference>
<dbReference type="InterPro" id="IPR027417">
    <property type="entry name" value="P-loop_NTPase"/>
</dbReference>
<keyword evidence="2" id="KW-0732">Signal</keyword>
<keyword evidence="1" id="KW-1133">Transmembrane helix</keyword>
<feature type="transmembrane region" description="Helical" evidence="1">
    <location>
        <begin position="1246"/>
        <end position="1267"/>
    </location>
</feature>
<dbReference type="SUPFAM" id="SSF52540">
    <property type="entry name" value="P-loop containing nucleoside triphosphate hydrolases"/>
    <property type="match status" value="1"/>
</dbReference>
<name>A0A365N123_GIBIN</name>
<dbReference type="Pfam" id="PF00350">
    <property type="entry name" value="Dynamin_N"/>
    <property type="match status" value="1"/>
</dbReference>
<feature type="chain" id="PRO_5017024506" description="Dynamin GTPase domain-containing protein" evidence="2">
    <location>
        <begin position="21"/>
        <end position="1398"/>
    </location>
</feature>
<feature type="domain" description="Dynamin GTPase" evidence="3">
    <location>
        <begin position="365"/>
        <end position="652"/>
    </location>
</feature>
<dbReference type="SMART" id="SM00053">
    <property type="entry name" value="DYNc"/>
    <property type="match status" value="1"/>
</dbReference>
<accession>A0A365N123</accession>
<dbReference type="InterPro" id="IPR001173">
    <property type="entry name" value="Glyco_trans_2-like"/>
</dbReference>
<dbReference type="InterPro" id="IPR029044">
    <property type="entry name" value="Nucleotide-diphossugar_trans"/>
</dbReference>
<dbReference type="Pfam" id="PF11790">
    <property type="entry name" value="Glyco_hydro_cc"/>
    <property type="match status" value="1"/>
</dbReference>
<protein>
    <recommendedName>
        <fullName evidence="3">Dynamin GTPase domain-containing protein</fullName>
    </recommendedName>
</protein>
<dbReference type="SUPFAM" id="SSF53448">
    <property type="entry name" value="Nucleotide-diphospho-sugar transferases"/>
    <property type="match status" value="1"/>
</dbReference>
<dbReference type="Gene3D" id="3.20.20.80">
    <property type="entry name" value="Glycosidases"/>
    <property type="match status" value="1"/>
</dbReference>